<name>A0A176TBL2_9FLAO</name>
<proteinExistence type="predicted"/>
<sequence>MVISCMLLVGFHEFSSRLAICAKDRAACLSSFLVSVRENLFSTNLYRELALKKASGESLLKRPKNIYDCFFLNFLSKWTNIFIQIILDKRKLKGANINNAITIAAKHCKRLKLKIKVLITNVATERATVKP</sequence>
<dbReference type="AlphaFoldDB" id="A0A176TBL2"/>
<protein>
    <submittedName>
        <fullName evidence="1">Uncharacterized protein</fullName>
    </submittedName>
</protein>
<organism evidence="1 2">
    <name type="scientific">Polaribacter atrinae</name>
    <dbReference type="NCBI Taxonomy" id="1333662"/>
    <lineage>
        <taxon>Bacteria</taxon>
        <taxon>Pseudomonadati</taxon>
        <taxon>Bacteroidota</taxon>
        <taxon>Flavobacteriia</taxon>
        <taxon>Flavobacteriales</taxon>
        <taxon>Flavobacteriaceae</taxon>
    </lineage>
</organism>
<keyword evidence="2" id="KW-1185">Reference proteome</keyword>
<gene>
    <name evidence="1" type="ORF">LPB303_07510</name>
</gene>
<comment type="caution">
    <text evidence="1">The sequence shown here is derived from an EMBL/GenBank/DDBJ whole genome shotgun (WGS) entry which is preliminary data.</text>
</comment>
<accession>A0A176TBL2</accession>
<dbReference type="STRING" id="1333662.LPB303_07510"/>
<evidence type="ECO:0000313" key="2">
    <source>
        <dbReference type="Proteomes" id="UP000076923"/>
    </source>
</evidence>
<evidence type="ECO:0000313" key="1">
    <source>
        <dbReference type="EMBL" id="OAD45240.1"/>
    </source>
</evidence>
<reference evidence="1 2" key="1">
    <citation type="submission" date="2016-02" db="EMBL/GenBank/DDBJ databases">
        <title>Draft genome sequence of Polaribacter atrinae KACC17473.</title>
        <authorList>
            <person name="Shin S.-K."/>
            <person name="Yi H."/>
        </authorList>
    </citation>
    <scope>NUCLEOTIDE SEQUENCE [LARGE SCALE GENOMIC DNA]</scope>
    <source>
        <strain evidence="1 2">KACC 17473</strain>
    </source>
</reference>
<dbReference type="EMBL" id="LVWE01000029">
    <property type="protein sequence ID" value="OAD45240.1"/>
    <property type="molecule type" value="Genomic_DNA"/>
</dbReference>
<dbReference type="Proteomes" id="UP000076923">
    <property type="component" value="Unassembled WGS sequence"/>
</dbReference>